<gene>
    <name evidence="3" type="primary">recD2</name>
    <name evidence="5" type="ORF">PO250_00755</name>
</gene>
<dbReference type="NCBIfam" id="TIGR01448">
    <property type="entry name" value="recD_rel"/>
    <property type="match status" value="1"/>
</dbReference>
<dbReference type="InterPro" id="IPR050534">
    <property type="entry name" value="Coronavir_polyprotein_1ab"/>
</dbReference>
<dbReference type="Pfam" id="PF14490">
    <property type="entry name" value="HHH_RecD2"/>
    <property type="match status" value="1"/>
</dbReference>
<dbReference type="Gene3D" id="2.30.30.940">
    <property type="match status" value="1"/>
</dbReference>
<feature type="domain" description="AAA+ ATPase" evidence="4">
    <location>
        <begin position="355"/>
        <end position="502"/>
    </location>
</feature>
<dbReference type="CDD" id="cd18809">
    <property type="entry name" value="SF1_C_RecD"/>
    <property type="match status" value="1"/>
</dbReference>
<accession>A0AAJ1MAC8</accession>
<dbReference type="Pfam" id="PF23139">
    <property type="entry name" value="OB_YrrC"/>
    <property type="match status" value="1"/>
</dbReference>
<evidence type="ECO:0000256" key="2">
    <source>
        <dbReference type="ARBA" id="ARBA00022840"/>
    </source>
</evidence>
<name>A0AAJ1MAC8_LIMMU</name>
<dbReference type="InterPro" id="IPR055446">
    <property type="entry name" value="RecD2_N_OB"/>
</dbReference>
<dbReference type="GO" id="GO:0009338">
    <property type="term" value="C:exodeoxyribonuclease V complex"/>
    <property type="evidence" value="ECO:0007669"/>
    <property type="project" value="TreeGrafter"/>
</dbReference>
<protein>
    <recommendedName>
        <fullName evidence="3">ATP-dependent RecD2 DNA helicase</fullName>
        <ecNumber evidence="3">5.6.2.3</ecNumber>
    </recommendedName>
    <alternativeName>
        <fullName evidence="3">DNA 5'-3' helicase subunit RecD2</fullName>
    </alternativeName>
</protein>
<keyword evidence="2 3" id="KW-0067">ATP-binding</keyword>
<dbReference type="EC" id="5.6.2.3" evidence="3"/>
<keyword evidence="3" id="KW-0378">Hydrolase</keyword>
<dbReference type="GO" id="GO:0005524">
    <property type="term" value="F:ATP binding"/>
    <property type="evidence" value="ECO:0007669"/>
    <property type="project" value="UniProtKB-UniRule"/>
</dbReference>
<dbReference type="HAMAP" id="MF_01488">
    <property type="entry name" value="RecD2"/>
    <property type="match status" value="1"/>
</dbReference>
<evidence type="ECO:0000256" key="3">
    <source>
        <dbReference type="HAMAP-Rule" id="MF_01488"/>
    </source>
</evidence>
<dbReference type="Pfam" id="PF18335">
    <property type="entry name" value="SH3_13"/>
    <property type="match status" value="1"/>
</dbReference>
<comment type="caution">
    <text evidence="5">The sequence shown here is derived from an EMBL/GenBank/DDBJ whole genome shotgun (WGS) entry which is preliminary data.</text>
</comment>
<dbReference type="InterPro" id="IPR041451">
    <property type="entry name" value="RecD2_SH13"/>
</dbReference>
<feature type="binding site" evidence="3">
    <location>
        <begin position="366"/>
        <end position="370"/>
    </location>
    <ligand>
        <name>ATP</name>
        <dbReference type="ChEBI" id="CHEBI:30616"/>
    </ligand>
</feature>
<dbReference type="RefSeq" id="WP_272208289.1">
    <property type="nucleotide sequence ID" value="NZ_JAQOMV010000035.1"/>
</dbReference>
<sequence>MVKSKTAAAKERLRGTVHFIKFAKEDGPRAFRICVIDVDEASFPWSEEEITVKGPLGDLKKHQMYEFTGRLVDNANYGRQFEATGCQIALPQTEDELAGTLNQAGIAVTDAEEISHRLFKKLGKKAVEKIVADPKRLEKIKIASEADRKLVLDYFNARHDEHQMNDELVDWLAKLGFKDRLSERIINKYGADTMKIVKENPYQLVLDIDRIGFGRADFAASVLGIAPDDSRRLSAALREVLNQETMNQGATYVSQKTLITQAMRQLGNVSDAGLFENELAELIKSHQLQAEDAQHIYPSFLYNAEWLIAQHLHRILFTEAKVDKRRVEKAVQTAEKAAQIEYDQQQKKAIKMALESKVLLLTGGPGTGKTTIIRGIVNSFAQLHGVDDEEIILAAPTGRAAQQMAAATKMPASTIHHLLGLTGQETPSKMTASRLKGSLLIIDEMSMVDTLLFKTLVAAIPQTMHVVLVGDQDQLPSVGPGQVFRDLLSFAELPQVRLTQIHRQDAKSTIIPLSKSINDGQVPADLFKQALPDRSFIPTDAQNAGRFINQLMDWGLSQPGCDLMDVQVLIPMHKGIAGIDQQNRNLQEHLNPASPDRQEVKFGETIFRKGDKVIQTVNDPNNNVYNGDMGVISAIEGGDNAPKAKTKKPLKVTVRFNNDNEVNYNRKELTNLQLAYCVTIHKSQGSQFKVVILLMLANYRMMYQRNLLYTGVTRATNFLLLLGQPEAFQDCIQQPPLARHTMLVDRLLKVWQQPDLYQAPEPVSDDEDIDLFANVPKAEVIDFLGQQNRESDKTVTNQAANLPQASRPDRLTAKLIAEESIDPLIGMRGITPKDD</sequence>
<keyword evidence="1 3" id="KW-0547">Nucleotide-binding</keyword>
<dbReference type="Gene3D" id="3.40.50.300">
    <property type="entry name" value="P-loop containing nucleotide triphosphate hydrolases"/>
    <property type="match status" value="2"/>
</dbReference>
<dbReference type="PANTHER" id="PTHR43788">
    <property type="entry name" value="DNA2/NAM7 HELICASE FAMILY MEMBER"/>
    <property type="match status" value="1"/>
</dbReference>
<dbReference type="InterPro" id="IPR006345">
    <property type="entry name" value="RecD2"/>
</dbReference>
<dbReference type="GO" id="GO:0017116">
    <property type="term" value="F:single-stranded DNA helicase activity"/>
    <property type="evidence" value="ECO:0007669"/>
    <property type="project" value="TreeGrafter"/>
</dbReference>
<evidence type="ECO:0000259" key="4">
    <source>
        <dbReference type="SMART" id="SM00382"/>
    </source>
</evidence>
<reference evidence="5" key="1">
    <citation type="submission" date="2023-01" db="EMBL/GenBank/DDBJ databases">
        <title>Genome analysis of 13 Lactobacillus isolated from gut of wild boar.</title>
        <authorList>
            <person name="Papp P."/>
            <person name="Libisch B."/>
            <person name="Nagy T."/>
            <person name="Olasz F."/>
        </authorList>
    </citation>
    <scope>NUCLEOTIDE SEQUENCE</scope>
    <source>
        <strain evidence="5">F146</strain>
    </source>
</reference>
<evidence type="ECO:0000256" key="1">
    <source>
        <dbReference type="ARBA" id="ARBA00022741"/>
    </source>
</evidence>
<dbReference type="AlphaFoldDB" id="A0AAJ1MAC8"/>
<dbReference type="GO" id="GO:0016787">
    <property type="term" value="F:hydrolase activity"/>
    <property type="evidence" value="ECO:0007669"/>
    <property type="project" value="UniProtKB-KW"/>
</dbReference>
<dbReference type="GO" id="GO:0003677">
    <property type="term" value="F:DNA binding"/>
    <property type="evidence" value="ECO:0007669"/>
    <property type="project" value="UniProtKB-UniRule"/>
</dbReference>
<dbReference type="Proteomes" id="UP001220670">
    <property type="component" value="Unassembled WGS sequence"/>
</dbReference>
<organism evidence="5 6">
    <name type="scientific">Limosilactobacillus mucosae</name>
    <name type="common">Lactobacillus mucosae</name>
    <dbReference type="NCBI Taxonomy" id="97478"/>
    <lineage>
        <taxon>Bacteria</taxon>
        <taxon>Bacillati</taxon>
        <taxon>Bacillota</taxon>
        <taxon>Bacilli</taxon>
        <taxon>Lactobacillales</taxon>
        <taxon>Lactobacillaceae</taxon>
        <taxon>Limosilactobacillus</taxon>
    </lineage>
</organism>
<keyword evidence="3 5" id="KW-0347">Helicase</keyword>
<dbReference type="Pfam" id="PF13604">
    <property type="entry name" value="AAA_30"/>
    <property type="match status" value="1"/>
</dbReference>
<comment type="similarity">
    <text evidence="3">Belongs to the RecD family. RecD2 subfamily.</text>
</comment>
<dbReference type="GO" id="GO:0006310">
    <property type="term" value="P:DNA recombination"/>
    <property type="evidence" value="ECO:0007669"/>
    <property type="project" value="InterPro"/>
</dbReference>
<dbReference type="CDD" id="cd17933">
    <property type="entry name" value="DEXSc_RecD-like"/>
    <property type="match status" value="1"/>
</dbReference>
<dbReference type="SMART" id="SM00382">
    <property type="entry name" value="AAA"/>
    <property type="match status" value="1"/>
</dbReference>
<keyword evidence="3" id="KW-0413">Isomerase</keyword>
<evidence type="ECO:0000313" key="6">
    <source>
        <dbReference type="Proteomes" id="UP001220670"/>
    </source>
</evidence>
<dbReference type="InterPro" id="IPR029493">
    <property type="entry name" value="RecD2-like_HHH"/>
</dbReference>
<dbReference type="Gene3D" id="1.10.10.2220">
    <property type="match status" value="1"/>
</dbReference>
<dbReference type="InterPro" id="IPR003593">
    <property type="entry name" value="AAA+_ATPase"/>
</dbReference>
<dbReference type="InterPro" id="IPR027785">
    <property type="entry name" value="UvrD-like_helicase_C"/>
</dbReference>
<dbReference type="EMBL" id="JAQONE010000002">
    <property type="protein sequence ID" value="MDC2828884.1"/>
    <property type="molecule type" value="Genomic_DNA"/>
</dbReference>
<proteinExistence type="inferred from homology"/>
<dbReference type="SUPFAM" id="SSF52540">
    <property type="entry name" value="P-loop containing nucleoside triphosphate hydrolases"/>
    <property type="match status" value="2"/>
</dbReference>
<comment type="function">
    <text evidence="3">DNA-dependent ATPase and ATP-dependent 5'-3' DNA helicase. Has no activity on blunt DNA or DNA with 3'-overhangs, requires at least 10 bases of 5'-ssDNA for helicase activity.</text>
</comment>
<evidence type="ECO:0000313" key="5">
    <source>
        <dbReference type="EMBL" id="MDC2828884.1"/>
    </source>
</evidence>
<dbReference type="GO" id="GO:0043139">
    <property type="term" value="F:5'-3' DNA helicase activity"/>
    <property type="evidence" value="ECO:0007669"/>
    <property type="project" value="UniProtKB-UniRule"/>
</dbReference>
<dbReference type="PANTHER" id="PTHR43788:SF6">
    <property type="entry name" value="DNA HELICASE B"/>
    <property type="match status" value="1"/>
</dbReference>
<comment type="catalytic activity">
    <reaction evidence="3">
        <text>ATP + H2O = ADP + phosphate + H(+)</text>
        <dbReference type="Rhea" id="RHEA:13065"/>
        <dbReference type="ChEBI" id="CHEBI:15377"/>
        <dbReference type="ChEBI" id="CHEBI:15378"/>
        <dbReference type="ChEBI" id="CHEBI:30616"/>
        <dbReference type="ChEBI" id="CHEBI:43474"/>
        <dbReference type="ChEBI" id="CHEBI:456216"/>
        <dbReference type="EC" id="5.6.2.3"/>
    </reaction>
</comment>
<dbReference type="InterPro" id="IPR027417">
    <property type="entry name" value="P-loop_NTPase"/>
</dbReference>
<keyword evidence="3" id="KW-0238">DNA-binding</keyword>
<dbReference type="Pfam" id="PF13538">
    <property type="entry name" value="UvrD_C_2"/>
    <property type="match status" value="1"/>
</dbReference>